<dbReference type="HOGENOM" id="CLU_510451_0_0_1"/>
<dbReference type="InParanoid" id="B7FNW5"/>
<dbReference type="GeneID" id="7196287"/>
<reference evidence="1 2" key="1">
    <citation type="journal article" date="2008" name="Nature">
        <title>The Phaeodactylum genome reveals the evolutionary history of diatom genomes.</title>
        <authorList>
            <person name="Bowler C."/>
            <person name="Allen A.E."/>
            <person name="Badger J.H."/>
            <person name="Grimwood J."/>
            <person name="Jabbari K."/>
            <person name="Kuo A."/>
            <person name="Maheswari U."/>
            <person name="Martens C."/>
            <person name="Maumus F."/>
            <person name="Otillar R.P."/>
            <person name="Rayko E."/>
            <person name="Salamov A."/>
            <person name="Vandepoele K."/>
            <person name="Beszteri B."/>
            <person name="Gruber A."/>
            <person name="Heijde M."/>
            <person name="Katinka M."/>
            <person name="Mock T."/>
            <person name="Valentin K."/>
            <person name="Verret F."/>
            <person name="Berges J.A."/>
            <person name="Brownlee C."/>
            <person name="Cadoret J.P."/>
            <person name="Chiovitti A."/>
            <person name="Choi C.J."/>
            <person name="Coesel S."/>
            <person name="De Martino A."/>
            <person name="Detter J.C."/>
            <person name="Durkin C."/>
            <person name="Falciatore A."/>
            <person name="Fournet J."/>
            <person name="Haruta M."/>
            <person name="Huysman M.J."/>
            <person name="Jenkins B.D."/>
            <person name="Jiroutova K."/>
            <person name="Jorgensen R.E."/>
            <person name="Joubert Y."/>
            <person name="Kaplan A."/>
            <person name="Kroger N."/>
            <person name="Kroth P.G."/>
            <person name="La Roche J."/>
            <person name="Lindquist E."/>
            <person name="Lommer M."/>
            <person name="Martin-Jezequel V."/>
            <person name="Lopez P.J."/>
            <person name="Lucas S."/>
            <person name="Mangogna M."/>
            <person name="McGinnis K."/>
            <person name="Medlin L.K."/>
            <person name="Montsant A."/>
            <person name="Oudot-Le Secq M.P."/>
            <person name="Napoli C."/>
            <person name="Obornik M."/>
            <person name="Parker M.S."/>
            <person name="Petit J.L."/>
            <person name="Porcel B.M."/>
            <person name="Poulsen N."/>
            <person name="Robison M."/>
            <person name="Rychlewski L."/>
            <person name="Rynearson T.A."/>
            <person name="Schmutz J."/>
            <person name="Shapiro H."/>
            <person name="Siaut M."/>
            <person name="Stanley M."/>
            <person name="Sussman M.R."/>
            <person name="Taylor A.R."/>
            <person name="Vardi A."/>
            <person name="von Dassow P."/>
            <person name="Vyverman W."/>
            <person name="Willis A."/>
            <person name="Wyrwicz L.S."/>
            <person name="Rokhsar D.S."/>
            <person name="Weissenbach J."/>
            <person name="Armbrust E.V."/>
            <person name="Green B.R."/>
            <person name="Van de Peer Y."/>
            <person name="Grigoriev I.V."/>
        </authorList>
    </citation>
    <scope>NUCLEOTIDE SEQUENCE [LARGE SCALE GENOMIC DNA]</scope>
    <source>
        <strain evidence="1 2">CCAP 1055/1</strain>
    </source>
</reference>
<dbReference type="OrthoDB" id="45409at2759"/>
<name>B7FNW5_PHATC</name>
<dbReference type="AlphaFoldDB" id="B7FNW5"/>
<organism evidence="1 2">
    <name type="scientific">Phaeodactylum tricornutum (strain CCAP 1055/1)</name>
    <dbReference type="NCBI Taxonomy" id="556484"/>
    <lineage>
        <taxon>Eukaryota</taxon>
        <taxon>Sar</taxon>
        <taxon>Stramenopiles</taxon>
        <taxon>Ochrophyta</taxon>
        <taxon>Bacillariophyta</taxon>
        <taxon>Bacillariophyceae</taxon>
        <taxon>Bacillariophycidae</taxon>
        <taxon>Naviculales</taxon>
        <taxon>Phaeodactylaceae</taxon>
        <taxon>Phaeodactylum</taxon>
    </lineage>
</organism>
<accession>B7FNW5</accession>
<sequence>MGSSDDSNCLVPYERLTEAAIFARGEDEGFRALEQLSILCAERFSFDLVEKPAFKPNDSVISHIPGLIPKNVTELVWNKVYQMERNGWMSSNPDSVDGLPSLHLNLVTGGRQIFTKASCEGGDSCESFENGICDLIELISPFVYYELLPKVNELLNTTTIKVDDIFLRRYGDELTDGMSRNGISAHYDVFSRLTSVIALDDTAAQGTNGLYTTQQLIADTKTFGTTSNHAALRRFFPLQCGDGVVHTWDVLHGVHIDPGLNRTSLIVWFTDSDEPTQTNVPSWISKRSDLESNDVTQFVLASSLESASILSGELEQQCNNPVPRRSLEDATLPTTGASGDHLHYFDFYLESASRGNSFALTRLGRACEEGLLSSQGLHRAQEILTRLQPSMCLDLPGVPGLHELHSPMNLAKRFWLEGAVRGNAIAQIALGDECMMEASETGDSDVRLLAAVLFALAAQQPGNVHAFDSLARVIDFEVADEKIRNDEDFASSFIVRIAHSVQSTIG</sequence>
<evidence type="ECO:0000313" key="2">
    <source>
        <dbReference type="Proteomes" id="UP000000759"/>
    </source>
</evidence>
<dbReference type="eggNOG" id="ENOG502TKTR">
    <property type="taxonomic scope" value="Eukaryota"/>
</dbReference>
<dbReference type="EMBL" id="CM000605">
    <property type="protein sequence ID" value="EEC51573.1"/>
    <property type="molecule type" value="Genomic_DNA"/>
</dbReference>
<evidence type="ECO:0000313" key="1">
    <source>
        <dbReference type="EMBL" id="EEC51573.1"/>
    </source>
</evidence>
<dbReference type="PaxDb" id="2850-Phatr42603"/>
<protein>
    <submittedName>
        <fullName evidence="1">Uncharacterized protein</fullName>
    </submittedName>
</protein>
<dbReference type="RefSeq" id="XP_002177110.1">
    <property type="nucleotide sequence ID" value="XM_002177074.1"/>
</dbReference>
<dbReference type="Proteomes" id="UP000000759">
    <property type="component" value="Chromosome 1"/>
</dbReference>
<keyword evidence="2" id="KW-1185">Reference proteome</keyword>
<proteinExistence type="predicted"/>
<reference evidence="2" key="2">
    <citation type="submission" date="2008-08" db="EMBL/GenBank/DDBJ databases">
        <authorList>
            <consortium name="Diatom Consortium"/>
            <person name="Grigoriev I."/>
            <person name="Grimwood J."/>
            <person name="Kuo A."/>
            <person name="Otillar R.P."/>
            <person name="Salamov A."/>
            <person name="Detter J.C."/>
            <person name="Lindquist E."/>
            <person name="Shapiro H."/>
            <person name="Lucas S."/>
            <person name="Glavina del Rio T."/>
            <person name="Pitluck S."/>
            <person name="Rokhsar D."/>
            <person name="Bowler C."/>
        </authorList>
    </citation>
    <scope>GENOME REANNOTATION</scope>
    <source>
        <strain evidence="2">CCAP 1055/1</strain>
    </source>
</reference>
<gene>
    <name evidence="1" type="ORF">PHATRDRAFT_42603</name>
</gene>
<dbReference type="KEGG" id="pti:PHATRDRAFT_42603"/>